<dbReference type="InterPro" id="IPR000847">
    <property type="entry name" value="LysR_HTH_N"/>
</dbReference>
<keyword evidence="3" id="KW-0238">DNA-binding</keyword>
<evidence type="ECO:0000256" key="2">
    <source>
        <dbReference type="ARBA" id="ARBA00023015"/>
    </source>
</evidence>
<sequence length="317" mass="34936">MKRIQDIDLKLLRTFKAIVEAGGVSAAQVALNTSQSTLSTQLVELEARLGFTLCRRGRGGFALTPEGEKLLDALDDLIAATERFQNAVADISGEMRGILRIGVMDAMLSNTAWPLHEVIEKFSNAARETVVDLTLVAPATMEAALVEGRRDVVIGPFSQKNASLGYIPLYQERHSLYASQHHPLAQLAEVTFDDLRKHGLVATPSELQRLPYIRKQSGRGGRQLAVAATVDQMESHAILIKSGRYVGFMPEHVVQTSDGFVKLRTGTELQYYSPIYLAHRKDAELNLMLRSFLNRVREQKLVAGPLTQAGAVTELTE</sequence>
<keyword evidence="4" id="KW-0804">Transcription</keyword>
<dbReference type="Pfam" id="PF03466">
    <property type="entry name" value="LysR_substrate"/>
    <property type="match status" value="1"/>
</dbReference>
<evidence type="ECO:0000256" key="4">
    <source>
        <dbReference type="ARBA" id="ARBA00023163"/>
    </source>
</evidence>
<dbReference type="InterPro" id="IPR036390">
    <property type="entry name" value="WH_DNA-bd_sf"/>
</dbReference>
<dbReference type="Proteomes" id="UP000709466">
    <property type="component" value="Unassembled WGS sequence"/>
</dbReference>
<dbReference type="InterPro" id="IPR005119">
    <property type="entry name" value="LysR_subst-bd"/>
</dbReference>
<keyword evidence="7" id="KW-1185">Reference proteome</keyword>
<feature type="domain" description="HTH lysR-type" evidence="5">
    <location>
        <begin position="7"/>
        <end position="64"/>
    </location>
</feature>
<keyword evidence="2" id="KW-0805">Transcription regulation</keyword>
<dbReference type="SUPFAM" id="SSF53850">
    <property type="entry name" value="Periplasmic binding protein-like II"/>
    <property type="match status" value="1"/>
</dbReference>
<dbReference type="InterPro" id="IPR036388">
    <property type="entry name" value="WH-like_DNA-bd_sf"/>
</dbReference>
<dbReference type="CDD" id="cd05466">
    <property type="entry name" value="PBP2_LTTR_substrate"/>
    <property type="match status" value="1"/>
</dbReference>
<comment type="similarity">
    <text evidence="1">Belongs to the LysR transcriptional regulatory family.</text>
</comment>
<accession>A0ABX0W1R2</accession>
<dbReference type="RefSeq" id="WP_167639321.1">
    <property type="nucleotide sequence ID" value="NZ_JAATOP010000016.1"/>
</dbReference>
<evidence type="ECO:0000313" key="6">
    <source>
        <dbReference type="EMBL" id="NIY73935.1"/>
    </source>
</evidence>
<evidence type="ECO:0000256" key="1">
    <source>
        <dbReference type="ARBA" id="ARBA00009437"/>
    </source>
</evidence>
<evidence type="ECO:0000313" key="7">
    <source>
        <dbReference type="Proteomes" id="UP000709466"/>
    </source>
</evidence>
<dbReference type="Gene3D" id="1.10.10.10">
    <property type="entry name" value="Winged helix-like DNA-binding domain superfamily/Winged helix DNA-binding domain"/>
    <property type="match status" value="1"/>
</dbReference>
<proteinExistence type="inferred from homology"/>
<dbReference type="EMBL" id="JAATOP010000016">
    <property type="protein sequence ID" value="NIY73935.1"/>
    <property type="molecule type" value="Genomic_DNA"/>
</dbReference>
<dbReference type="PROSITE" id="PS50931">
    <property type="entry name" value="HTH_LYSR"/>
    <property type="match status" value="1"/>
</dbReference>
<dbReference type="Gene3D" id="3.40.190.290">
    <property type="match status" value="1"/>
</dbReference>
<reference evidence="6 7" key="1">
    <citation type="submission" date="2020-03" db="EMBL/GenBank/DDBJ databases">
        <title>Bacterial isolates of synthetic phycosphere.</title>
        <authorList>
            <person name="Fu H."/>
            <person name="Moran M.A."/>
        </authorList>
    </citation>
    <scope>NUCLEOTIDE SEQUENCE [LARGE SCALE GENOMIC DNA]</scope>
    <source>
        <strain evidence="6 7">HF1</strain>
    </source>
</reference>
<dbReference type="PANTHER" id="PTHR30126">
    <property type="entry name" value="HTH-TYPE TRANSCRIPTIONAL REGULATOR"/>
    <property type="match status" value="1"/>
</dbReference>
<protein>
    <submittedName>
        <fullName evidence="6">LysR family transcriptional regulator</fullName>
    </submittedName>
</protein>
<evidence type="ECO:0000256" key="3">
    <source>
        <dbReference type="ARBA" id="ARBA00023125"/>
    </source>
</evidence>
<comment type="caution">
    <text evidence="6">The sequence shown here is derived from an EMBL/GenBank/DDBJ whole genome shotgun (WGS) entry which is preliminary data.</text>
</comment>
<gene>
    <name evidence="6" type="ORF">HCZ30_16005</name>
</gene>
<dbReference type="SUPFAM" id="SSF46785">
    <property type="entry name" value="Winged helix' DNA-binding domain"/>
    <property type="match status" value="1"/>
</dbReference>
<evidence type="ECO:0000259" key="5">
    <source>
        <dbReference type="PROSITE" id="PS50931"/>
    </source>
</evidence>
<dbReference type="PANTHER" id="PTHR30126:SF98">
    <property type="entry name" value="HTH-TYPE TRANSCRIPTIONAL ACTIVATOR BAUR"/>
    <property type="match status" value="1"/>
</dbReference>
<name>A0ABX0W1R2_9RHOB</name>
<organism evidence="6 7">
    <name type="scientific">Marivivens donghaensis</name>
    <dbReference type="NCBI Taxonomy" id="1699413"/>
    <lineage>
        <taxon>Bacteria</taxon>
        <taxon>Pseudomonadati</taxon>
        <taxon>Pseudomonadota</taxon>
        <taxon>Alphaproteobacteria</taxon>
        <taxon>Rhodobacterales</taxon>
        <taxon>Paracoccaceae</taxon>
        <taxon>Marivivens group</taxon>
        <taxon>Marivivens</taxon>
    </lineage>
</organism>
<dbReference type="Pfam" id="PF00126">
    <property type="entry name" value="HTH_1"/>
    <property type="match status" value="1"/>
</dbReference>